<feature type="region of interest" description="Disordered" evidence="1">
    <location>
        <begin position="1"/>
        <end position="23"/>
    </location>
</feature>
<evidence type="ECO:0000313" key="3">
    <source>
        <dbReference type="Proteomes" id="UP000800036"/>
    </source>
</evidence>
<evidence type="ECO:0000256" key="1">
    <source>
        <dbReference type="SAM" id="MobiDB-lite"/>
    </source>
</evidence>
<dbReference type="OrthoDB" id="3440338at2759"/>
<proteinExistence type="predicted"/>
<protein>
    <submittedName>
        <fullName evidence="2">Uncharacterized protein</fullName>
    </submittedName>
</protein>
<sequence>MVSTRTSSYGTESQEPDTRPGSLSARRERWAHLLRAKHYQLLIAEVLEREMPKYVGSNILPSLFSSRLRECTSILASASSIFAAAVDGTLTQRLLEDSSLQREYARIRERAHTQPSIYIHLLIDERSIAPTANQYSLIREAILQYISSGSEYQDLAWAIDNITPPPVRHSGTVTGYRKYLWTSHRSRQHLETLLRFCEGILRRVTETPLSQRDTPMKYPPTECGYSINSHVRLEQHRQRHFSNYVMNLVEDVCGYLHQVGKLSQRFTMHPFIIYLIFYPEQAAMAEIFCSGLLQVWIEEGGGLNAYPAGRSVASARRVSGSQWGDHERWISENTDFLSNMRVQRDRLESDVAQLEWATEEAWREALNSEDGDDPKDLDYVPG</sequence>
<gene>
    <name evidence="2" type="ORF">BU23DRAFT_261086</name>
</gene>
<feature type="region of interest" description="Disordered" evidence="1">
    <location>
        <begin position="363"/>
        <end position="382"/>
    </location>
</feature>
<reference evidence="2" key="1">
    <citation type="journal article" date="2020" name="Stud. Mycol.">
        <title>101 Dothideomycetes genomes: a test case for predicting lifestyles and emergence of pathogens.</title>
        <authorList>
            <person name="Haridas S."/>
            <person name="Albert R."/>
            <person name="Binder M."/>
            <person name="Bloem J."/>
            <person name="Labutti K."/>
            <person name="Salamov A."/>
            <person name="Andreopoulos B."/>
            <person name="Baker S."/>
            <person name="Barry K."/>
            <person name="Bills G."/>
            <person name="Bluhm B."/>
            <person name="Cannon C."/>
            <person name="Castanera R."/>
            <person name="Culley D."/>
            <person name="Daum C."/>
            <person name="Ezra D."/>
            <person name="Gonzalez J."/>
            <person name="Henrissat B."/>
            <person name="Kuo A."/>
            <person name="Liang C."/>
            <person name="Lipzen A."/>
            <person name="Lutzoni F."/>
            <person name="Magnuson J."/>
            <person name="Mondo S."/>
            <person name="Nolan M."/>
            <person name="Ohm R."/>
            <person name="Pangilinan J."/>
            <person name="Park H.-J."/>
            <person name="Ramirez L."/>
            <person name="Alfaro M."/>
            <person name="Sun H."/>
            <person name="Tritt A."/>
            <person name="Yoshinaga Y."/>
            <person name="Zwiers L.-H."/>
            <person name="Turgeon B."/>
            <person name="Goodwin S."/>
            <person name="Spatafora J."/>
            <person name="Crous P."/>
            <person name="Grigoriev I."/>
        </authorList>
    </citation>
    <scope>NUCLEOTIDE SEQUENCE</scope>
    <source>
        <strain evidence="2">CBS 107.79</strain>
    </source>
</reference>
<accession>A0A6A5UUW1</accession>
<organism evidence="2 3">
    <name type="scientific">Bimuria novae-zelandiae CBS 107.79</name>
    <dbReference type="NCBI Taxonomy" id="1447943"/>
    <lineage>
        <taxon>Eukaryota</taxon>
        <taxon>Fungi</taxon>
        <taxon>Dikarya</taxon>
        <taxon>Ascomycota</taxon>
        <taxon>Pezizomycotina</taxon>
        <taxon>Dothideomycetes</taxon>
        <taxon>Pleosporomycetidae</taxon>
        <taxon>Pleosporales</taxon>
        <taxon>Massarineae</taxon>
        <taxon>Didymosphaeriaceae</taxon>
        <taxon>Bimuria</taxon>
    </lineage>
</organism>
<evidence type="ECO:0000313" key="2">
    <source>
        <dbReference type="EMBL" id="KAF1968518.1"/>
    </source>
</evidence>
<feature type="compositionally biased region" description="Polar residues" evidence="1">
    <location>
        <begin position="1"/>
        <end position="13"/>
    </location>
</feature>
<name>A0A6A5UUW1_9PLEO</name>
<dbReference type="AlphaFoldDB" id="A0A6A5UUW1"/>
<dbReference type="EMBL" id="ML976719">
    <property type="protein sequence ID" value="KAF1968518.1"/>
    <property type="molecule type" value="Genomic_DNA"/>
</dbReference>
<keyword evidence="3" id="KW-1185">Reference proteome</keyword>
<dbReference type="Proteomes" id="UP000800036">
    <property type="component" value="Unassembled WGS sequence"/>
</dbReference>